<feature type="compositionally biased region" description="Basic and acidic residues" evidence="1">
    <location>
        <begin position="44"/>
        <end position="56"/>
    </location>
</feature>
<feature type="transmembrane region" description="Helical" evidence="2">
    <location>
        <begin position="475"/>
        <end position="494"/>
    </location>
</feature>
<accession>A0A9P6XCW9</accession>
<feature type="transmembrane region" description="Helical" evidence="2">
    <location>
        <begin position="413"/>
        <end position="436"/>
    </location>
</feature>
<keyword evidence="2" id="KW-0472">Membrane</keyword>
<dbReference type="AlphaFoldDB" id="A0A9P6XCW9"/>
<protein>
    <recommendedName>
        <fullName evidence="5">Bacterial low temperature requirement A protein-domain-containing protein</fullName>
    </recommendedName>
</protein>
<feature type="region of interest" description="Disordered" evidence="1">
    <location>
        <begin position="221"/>
        <end position="243"/>
    </location>
</feature>
<dbReference type="EMBL" id="JAANQT010000503">
    <property type="protein sequence ID" value="KAG1310474.1"/>
    <property type="molecule type" value="Genomic_DNA"/>
</dbReference>
<dbReference type="Pfam" id="PF06772">
    <property type="entry name" value="LtrA"/>
    <property type="match status" value="1"/>
</dbReference>
<gene>
    <name evidence="3" type="ORF">G6F64_004530</name>
</gene>
<keyword evidence="2" id="KW-1133">Transmembrane helix</keyword>
<dbReference type="OrthoDB" id="191995at2759"/>
<dbReference type="PANTHER" id="PTHR42101:SF1">
    <property type="entry name" value="LOW TEMPERATURE REQUIREMENT A"/>
    <property type="match status" value="1"/>
</dbReference>
<feature type="compositionally biased region" description="Polar residues" evidence="1">
    <location>
        <begin position="1"/>
        <end position="23"/>
    </location>
</feature>
<feature type="compositionally biased region" description="Basic and acidic residues" evidence="1">
    <location>
        <begin position="113"/>
        <end position="126"/>
    </location>
</feature>
<organism evidence="3 4">
    <name type="scientific">Rhizopus oryzae</name>
    <name type="common">Mucormycosis agent</name>
    <name type="synonym">Rhizopus arrhizus var. delemar</name>
    <dbReference type="NCBI Taxonomy" id="64495"/>
    <lineage>
        <taxon>Eukaryota</taxon>
        <taxon>Fungi</taxon>
        <taxon>Fungi incertae sedis</taxon>
        <taxon>Mucoromycota</taxon>
        <taxon>Mucoromycotina</taxon>
        <taxon>Mucoromycetes</taxon>
        <taxon>Mucorales</taxon>
        <taxon>Mucorineae</taxon>
        <taxon>Rhizopodaceae</taxon>
        <taxon>Rhizopus</taxon>
    </lineage>
</organism>
<evidence type="ECO:0000313" key="3">
    <source>
        <dbReference type="EMBL" id="KAG1310474.1"/>
    </source>
</evidence>
<dbReference type="InterPro" id="IPR010640">
    <property type="entry name" value="Low_temperature_requirement_A"/>
</dbReference>
<feature type="compositionally biased region" description="Basic residues" evidence="1">
    <location>
        <begin position="57"/>
        <end position="66"/>
    </location>
</feature>
<feature type="transmembrane region" description="Helical" evidence="2">
    <location>
        <begin position="659"/>
        <end position="678"/>
    </location>
</feature>
<dbReference type="PANTHER" id="PTHR42101">
    <property type="entry name" value="CHROMOSOME 16, WHOLE GENOME SHOTGUN SEQUENCE"/>
    <property type="match status" value="1"/>
</dbReference>
<feature type="transmembrane region" description="Helical" evidence="2">
    <location>
        <begin position="628"/>
        <end position="647"/>
    </location>
</feature>
<feature type="compositionally biased region" description="Basic and acidic residues" evidence="1">
    <location>
        <begin position="67"/>
        <end position="79"/>
    </location>
</feature>
<reference evidence="3" key="1">
    <citation type="journal article" date="2020" name="Microb. Genom.">
        <title>Genetic diversity of clinical and environmental Mucorales isolates obtained from an investigation of mucormycosis cases among solid organ transplant recipients.</title>
        <authorList>
            <person name="Nguyen M.H."/>
            <person name="Kaul D."/>
            <person name="Muto C."/>
            <person name="Cheng S.J."/>
            <person name="Richter R.A."/>
            <person name="Bruno V.M."/>
            <person name="Liu G."/>
            <person name="Beyhan S."/>
            <person name="Sundermann A.J."/>
            <person name="Mounaud S."/>
            <person name="Pasculle A.W."/>
            <person name="Nierman W.C."/>
            <person name="Driscoll E."/>
            <person name="Cumbie R."/>
            <person name="Clancy C.J."/>
            <person name="Dupont C.L."/>
        </authorList>
    </citation>
    <scope>NUCLEOTIDE SEQUENCE</scope>
    <source>
        <strain evidence="3">GL11</strain>
    </source>
</reference>
<feature type="transmembrane region" description="Helical" evidence="2">
    <location>
        <begin position="448"/>
        <end position="469"/>
    </location>
</feature>
<keyword evidence="2" id="KW-0812">Transmembrane</keyword>
<feature type="region of interest" description="Disordered" evidence="1">
    <location>
        <begin position="1"/>
        <end position="25"/>
    </location>
</feature>
<proteinExistence type="predicted"/>
<comment type="caution">
    <text evidence="3">The sequence shown here is derived from an EMBL/GenBank/DDBJ whole genome shotgun (WGS) entry which is preliminary data.</text>
</comment>
<evidence type="ECO:0000256" key="1">
    <source>
        <dbReference type="SAM" id="MobiDB-lite"/>
    </source>
</evidence>
<evidence type="ECO:0000256" key="2">
    <source>
        <dbReference type="SAM" id="Phobius"/>
    </source>
</evidence>
<feature type="transmembrane region" description="Helical" evidence="2">
    <location>
        <begin position="585"/>
        <end position="608"/>
    </location>
</feature>
<keyword evidence="4" id="KW-1185">Reference proteome</keyword>
<feature type="transmembrane region" description="Helical" evidence="2">
    <location>
        <begin position="506"/>
        <end position="526"/>
    </location>
</feature>
<feature type="transmembrane region" description="Helical" evidence="2">
    <location>
        <begin position="546"/>
        <end position="565"/>
    </location>
</feature>
<feature type="transmembrane region" description="Helical" evidence="2">
    <location>
        <begin position="358"/>
        <end position="376"/>
    </location>
</feature>
<name>A0A9P6XCW9_RHIOR</name>
<feature type="region of interest" description="Disordered" evidence="1">
    <location>
        <begin position="37"/>
        <end position="85"/>
    </location>
</feature>
<feature type="region of interest" description="Disordered" evidence="1">
    <location>
        <begin position="113"/>
        <end position="134"/>
    </location>
</feature>
<dbReference type="Proteomes" id="UP000716291">
    <property type="component" value="Unassembled WGS sequence"/>
</dbReference>
<evidence type="ECO:0000313" key="4">
    <source>
        <dbReference type="Proteomes" id="UP000716291"/>
    </source>
</evidence>
<sequence length="682" mass="77440">MNHDNTTGPAFRGTNTISISSSLTEERPSFEQVEIIVSQSIHSNDTRSTKGSSHLDTKKHHTALRRNHTEINPLHDPKGRPLRRHGTETIGDVILHPFKELKLLRQRQEAYDQEKRDWNEKHKESTDSLQDAENEEQEAITSEIQTRLIIHFRHLVGDQFIQLTDEKINQFKGPLGLTPEEIEELKTFEDTDDFIDFLEETKRNFSIKVHKTVNLKGKKHEISRGNSSQGLPCEISKSPSDPTKEEAIMTAKDKTDYVSSDRLNETKEQMSSRIRDDIFIELNNNVYAQIHSFKITIEHTAKKRKPLFIVPDPDLSDEIGEESSATWVELLGDVFYVGWLSNFTHAAHIVSHEQIGKYVAWFVVMWWTWCSSALYSSRYDSGDVVHHLYKIIELCGLVIMAGSSPTYDTNPKWFIIGYMIMKAVILIQYSILFFVSLGAHSKASRRPLGTYVAASTVSIILWGVSLLYLEDMTKRYILWYISIGFELLVHLFLQTNSRVSLAASHLGERFGLFTLIVLGENCLGFIQTVASSVGLSGINSNPDPSVMTAIMFSVAIIFCYFFMYFDDFNGEFVAKTRMSSIWMYLHFPLHLVQVAFGIALTGLIGVLTGTSHSETSQESSNDEFIVKFFWVTGGLILCFNAFIKLVNTPVKGVTTFHQLNPLSMISIMMVCLLFQSAVDLLD</sequence>
<evidence type="ECO:0008006" key="5">
    <source>
        <dbReference type="Google" id="ProtNLM"/>
    </source>
</evidence>
<feature type="transmembrane region" description="Helical" evidence="2">
    <location>
        <begin position="388"/>
        <end position="407"/>
    </location>
</feature>